<evidence type="ECO:0000256" key="1">
    <source>
        <dbReference type="SAM" id="MobiDB-lite"/>
    </source>
</evidence>
<dbReference type="EMBL" id="FUEG01000018">
    <property type="protein sequence ID" value="SJL12824.1"/>
    <property type="molecule type" value="Genomic_DNA"/>
</dbReference>
<dbReference type="OMA" id="ITLMYET"/>
<feature type="compositionally biased region" description="Polar residues" evidence="1">
    <location>
        <begin position="117"/>
        <end position="129"/>
    </location>
</feature>
<dbReference type="AlphaFoldDB" id="A0A284RVP2"/>
<keyword evidence="3" id="KW-1185">Reference proteome</keyword>
<dbReference type="Proteomes" id="UP000219338">
    <property type="component" value="Unassembled WGS sequence"/>
</dbReference>
<gene>
    <name evidence="2" type="ORF">ARMOST_16256</name>
</gene>
<feature type="compositionally biased region" description="Polar residues" evidence="1">
    <location>
        <begin position="142"/>
        <end position="165"/>
    </location>
</feature>
<evidence type="ECO:0000313" key="2">
    <source>
        <dbReference type="EMBL" id="SJL12824.1"/>
    </source>
</evidence>
<proteinExistence type="predicted"/>
<accession>A0A284RVP2</accession>
<feature type="compositionally biased region" description="Basic and acidic residues" evidence="1">
    <location>
        <begin position="101"/>
        <end position="116"/>
    </location>
</feature>
<name>A0A284RVP2_ARMOS</name>
<evidence type="ECO:0000313" key="3">
    <source>
        <dbReference type="Proteomes" id="UP000219338"/>
    </source>
</evidence>
<reference evidence="3" key="1">
    <citation type="journal article" date="2017" name="Nat. Ecol. Evol.">
        <title>Genome expansion and lineage-specific genetic innovations in the forest pathogenic fungi Armillaria.</title>
        <authorList>
            <person name="Sipos G."/>
            <person name="Prasanna A.N."/>
            <person name="Walter M.C."/>
            <person name="O'Connor E."/>
            <person name="Balint B."/>
            <person name="Krizsan K."/>
            <person name="Kiss B."/>
            <person name="Hess J."/>
            <person name="Varga T."/>
            <person name="Slot J."/>
            <person name="Riley R."/>
            <person name="Boka B."/>
            <person name="Rigling D."/>
            <person name="Barry K."/>
            <person name="Lee J."/>
            <person name="Mihaltcheva S."/>
            <person name="LaButti K."/>
            <person name="Lipzen A."/>
            <person name="Waldron R."/>
            <person name="Moloney N.M."/>
            <person name="Sperisen C."/>
            <person name="Kredics L."/>
            <person name="Vagvoelgyi C."/>
            <person name="Patrignani A."/>
            <person name="Fitzpatrick D."/>
            <person name="Nagy I."/>
            <person name="Doyle S."/>
            <person name="Anderson J.B."/>
            <person name="Grigoriev I.V."/>
            <person name="Gueldener U."/>
            <person name="Muensterkoetter M."/>
            <person name="Nagy L.G."/>
        </authorList>
    </citation>
    <scope>NUCLEOTIDE SEQUENCE [LARGE SCALE GENOMIC DNA]</scope>
    <source>
        <strain evidence="3">C18/9</strain>
    </source>
</reference>
<dbReference type="OrthoDB" id="3003720at2759"/>
<feature type="compositionally biased region" description="Basic and acidic residues" evidence="1">
    <location>
        <begin position="130"/>
        <end position="141"/>
    </location>
</feature>
<organism evidence="2 3">
    <name type="scientific">Armillaria ostoyae</name>
    <name type="common">Armillaria root rot fungus</name>
    <dbReference type="NCBI Taxonomy" id="47428"/>
    <lineage>
        <taxon>Eukaryota</taxon>
        <taxon>Fungi</taxon>
        <taxon>Dikarya</taxon>
        <taxon>Basidiomycota</taxon>
        <taxon>Agaricomycotina</taxon>
        <taxon>Agaricomycetes</taxon>
        <taxon>Agaricomycetidae</taxon>
        <taxon>Agaricales</taxon>
        <taxon>Marasmiineae</taxon>
        <taxon>Physalacriaceae</taxon>
        <taxon>Armillaria</taxon>
    </lineage>
</organism>
<feature type="region of interest" description="Disordered" evidence="1">
    <location>
        <begin position="28"/>
        <end position="187"/>
    </location>
</feature>
<protein>
    <submittedName>
        <fullName evidence="2">Uncharacterized protein</fullName>
    </submittedName>
</protein>
<sequence>MAYNRITLMYETVPSWRILNYVHDSDVRGHGHRPTEPLEVQESSSGHPKQRSHKPKRGQESSSEQESGESSLNSGLGPEESDSKQKSFKREPQQELGQDFGKSRKGPDPERQRQEPSESSLGQNGGKTSSNERKEPEKLDLEQQTVKPESTSEQDLGEASSNSGQKPERSKDLSESGSEPSDSDTTAASLCKALEAFRIPSPCSPFRLPPRCPSQTHSIAPEGTNVASKLSGYVAHHSRVGTMHSLDIFPGAPSIRGDAGEWAGGDVEDEDEHPSRFPVSAIRSTLLFHPKHDRLKLKKLPDRPTVVVVGANVVTYSKKDE</sequence>
<feature type="compositionally biased region" description="Polar residues" evidence="1">
    <location>
        <begin position="175"/>
        <end position="187"/>
    </location>
</feature>
<feature type="compositionally biased region" description="Basic and acidic residues" evidence="1">
    <location>
        <begin position="81"/>
        <end position="93"/>
    </location>
</feature>
<feature type="compositionally biased region" description="Low complexity" evidence="1">
    <location>
        <begin position="60"/>
        <end position="78"/>
    </location>
</feature>